<sequence length="673" mass="75907">MEQYLTHTDYALSEVIMNGDAPTSIASDAKALWKAIKTRFGGNKESKKMKKTILKQQYKNFAASRSKGRCKSKVAEKSTTSLEHLHLDHAKQIRSRTLSMDDLYNNLKVYEAEIKGQSSSSLNSQNVAFVSLDTTSSTHEAVNTAHDVAMLTMRVEIFINKIRRNLNFNGKETIGFDKIKVECYNCHRIGHFARECMAPRSQGNKNRDITKTVVPVETPAKALVVTNGMGSSSSDTEGDPQYTLQDQGIFDSVCSRHVTGNKSILTDYQEIDGGYVAFGGSPKGDHLGKFKGKADEGFLVGYSINCKAFKVFNSRTRTVEENLHIRFLENKSNLVGRGLEWLFDIDSLTQSMNYEPVIVGSQTNNSTGIEIYINAGQDRQEKAFDHEYTLLLFMPFYLPLSLSIQSSDDKDVDEALRFIVYQMDVRSTFLYGTIEEEVYVCQPPSFKDLHFPNKVCKVEKALYGLHQAPRAWYETLSTYLLANGLRKGELTFFLGLQVKQKDDGIFISQEKYVANILKKFDFTTVKTTSTSIEPNKALIKDAEAKDVDVHLYRLMIGSLMYLTTSRPDILFVVCACARFQVTPKTSHLHVEKRIFRYSKGQPKLGLWYHRDSPFDLEAFFDSDYAVASLDKKSTTGGFQFLGKRLISWQCKKQTIVANSTTKEIFVAAASCYG</sequence>
<dbReference type="SUPFAM" id="SSF57756">
    <property type="entry name" value="Retrovirus zinc finger-like domains"/>
    <property type="match status" value="1"/>
</dbReference>
<dbReference type="SMART" id="SM00343">
    <property type="entry name" value="ZnF_C2HC"/>
    <property type="match status" value="1"/>
</dbReference>
<proteinExistence type="predicted"/>
<organism evidence="3">
    <name type="scientific">Tanacetum cinerariifolium</name>
    <name type="common">Dalmatian daisy</name>
    <name type="synonym">Chrysanthemum cinerariifolium</name>
    <dbReference type="NCBI Taxonomy" id="118510"/>
    <lineage>
        <taxon>Eukaryota</taxon>
        <taxon>Viridiplantae</taxon>
        <taxon>Streptophyta</taxon>
        <taxon>Embryophyta</taxon>
        <taxon>Tracheophyta</taxon>
        <taxon>Spermatophyta</taxon>
        <taxon>Magnoliopsida</taxon>
        <taxon>eudicotyledons</taxon>
        <taxon>Gunneridae</taxon>
        <taxon>Pentapetalae</taxon>
        <taxon>asterids</taxon>
        <taxon>campanulids</taxon>
        <taxon>Asterales</taxon>
        <taxon>Asteraceae</taxon>
        <taxon>Asteroideae</taxon>
        <taxon>Anthemideae</taxon>
        <taxon>Anthemidinae</taxon>
        <taxon>Tanacetum</taxon>
    </lineage>
</organism>
<dbReference type="InterPro" id="IPR036875">
    <property type="entry name" value="Znf_CCHC_sf"/>
</dbReference>
<keyword evidence="1" id="KW-0862">Zinc</keyword>
<dbReference type="GO" id="GO:0008270">
    <property type="term" value="F:zinc ion binding"/>
    <property type="evidence" value="ECO:0007669"/>
    <property type="project" value="UniProtKB-KW"/>
</dbReference>
<dbReference type="Pfam" id="PF00098">
    <property type="entry name" value="zf-CCHC"/>
    <property type="match status" value="1"/>
</dbReference>
<dbReference type="PANTHER" id="PTHR11439:SF495">
    <property type="entry name" value="REVERSE TRANSCRIPTASE, RNA-DEPENDENT DNA POLYMERASE-RELATED"/>
    <property type="match status" value="1"/>
</dbReference>
<feature type="domain" description="CCHC-type" evidence="2">
    <location>
        <begin position="183"/>
        <end position="196"/>
    </location>
</feature>
<evidence type="ECO:0000259" key="2">
    <source>
        <dbReference type="PROSITE" id="PS50158"/>
    </source>
</evidence>
<dbReference type="AlphaFoldDB" id="A0A6L2MB22"/>
<dbReference type="PANTHER" id="PTHR11439">
    <property type="entry name" value="GAG-POL-RELATED RETROTRANSPOSON"/>
    <property type="match status" value="1"/>
</dbReference>
<comment type="caution">
    <text evidence="3">The sequence shown here is derived from an EMBL/GenBank/DDBJ whole genome shotgun (WGS) entry which is preliminary data.</text>
</comment>
<dbReference type="InterPro" id="IPR013103">
    <property type="entry name" value="RVT_2"/>
</dbReference>
<evidence type="ECO:0000256" key="1">
    <source>
        <dbReference type="PROSITE-ProRule" id="PRU00047"/>
    </source>
</evidence>
<reference evidence="3" key="1">
    <citation type="journal article" date="2019" name="Sci. Rep.">
        <title>Draft genome of Tanacetum cinerariifolium, the natural source of mosquito coil.</title>
        <authorList>
            <person name="Yamashiro T."/>
            <person name="Shiraishi A."/>
            <person name="Satake H."/>
            <person name="Nakayama K."/>
        </authorList>
    </citation>
    <scope>NUCLEOTIDE SEQUENCE</scope>
</reference>
<protein>
    <submittedName>
        <fullName evidence="3">Uncharacterized mitochondrial protein AtMg00810-like</fullName>
    </submittedName>
</protein>
<dbReference type="Gene3D" id="4.10.60.10">
    <property type="entry name" value="Zinc finger, CCHC-type"/>
    <property type="match status" value="1"/>
</dbReference>
<dbReference type="EMBL" id="BKCJ010006016">
    <property type="protein sequence ID" value="GEU69882.1"/>
    <property type="molecule type" value="Genomic_DNA"/>
</dbReference>
<accession>A0A6L2MB22</accession>
<dbReference type="InterPro" id="IPR057670">
    <property type="entry name" value="SH3_retrovirus"/>
</dbReference>
<gene>
    <name evidence="3" type="ORF">Tci_041860</name>
</gene>
<name>A0A6L2MB22_TANCI</name>
<keyword evidence="1" id="KW-0863">Zinc-finger</keyword>
<dbReference type="Pfam" id="PF25597">
    <property type="entry name" value="SH3_retrovirus"/>
    <property type="match status" value="1"/>
</dbReference>
<dbReference type="PROSITE" id="PS50158">
    <property type="entry name" value="ZF_CCHC"/>
    <property type="match status" value="1"/>
</dbReference>
<evidence type="ECO:0000313" key="3">
    <source>
        <dbReference type="EMBL" id="GEU69882.1"/>
    </source>
</evidence>
<keyword evidence="1" id="KW-0479">Metal-binding</keyword>
<dbReference type="GO" id="GO:0003676">
    <property type="term" value="F:nucleic acid binding"/>
    <property type="evidence" value="ECO:0007669"/>
    <property type="project" value="InterPro"/>
</dbReference>
<dbReference type="InterPro" id="IPR001878">
    <property type="entry name" value="Znf_CCHC"/>
</dbReference>
<dbReference type="Pfam" id="PF07727">
    <property type="entry name" value="RVT_2"/>
    <property type="match status" value="1"/>
</dbReference>